<sequence length="424" mass="45759">MGNLSKKQHGNGNYHPDTQMMNFGYDPTKAQGAVKPPIFLTSTFVFPTAEAGKEYFDYMSGRKKAPENAENGFIYARFNNPNSQISADRLAAYEGGEAGVLFASGMGAIFTSLLACVQPGEVILHSQPLYGGTETLILKTMAGLGMKSVGFSDGIHEEELWKSAETAMKAGTVGVLYVESPANPSNALMDIALLGQIADKIAEKQGKRPLIFVDNTMLGPVFQRPLEYGADLSVYSLTKYVGGHSDLVAGGAVGGKAIIAKITATRNAIGTNLDPYTSWMIMRSLETLGLRMEKAAQNATKIVEFLKTQKKVKKIYFTETFPEGSKEAAVYKKQCTGPGSTFSFDIDGGEAEAFKFLNRLNLFKVAVSLGGTESLICHPASTTHSCVAKEVRDRIGVTDSMLRVSIGIEHPDDLIADFEQALKD</sequence>
<reference evidence="6 7" key="1">
    <citation type="submission" date="2015-04" db="EMBL/GenBank/DDBJ databases">
        <title>Lasius niger genome sequencing.</title>
        <authorList>
            <person name="Konorov E.A."/>
            <person name="Nikitin M.A."/>
            <person name="Kirill M.V."/>
            <person name="Chang P."/>
        </authorList>
    </citation>
    <scope>NUCLEOTIDE SEQUENCE [LARGE SCALE GENOMIC DNA]</scope>
    <source>
        <tissue evidence="6">Whole</tissue>
    </source>
</reference>
<accession>A0A0J7K5Z2</accession>
<evidence type="ECO:0000256" key="4">
    <source>
        <dbReference type="RuleBase" id="RU362118"/>
    </source>
</evidence>
<dbReference type="AlphaFoldDB" id="A0A0J7K5Z2"/>
<dbReference type="EMBL" id="LBMM01013151">
    <property type="protein sequence ID" value="KMQ85792.1"/>
    <property type="molecule type" value="Genomic_DNA"/>
</dbReference>
<evidence type="ECO:0000313" key="7">
    <source>
        <dbReference type="Proteomes" id="UP000036403"/>
    </source>
</evidence>
<dbReference type="PaxDb" id="67767-A0A0J7K5Z2"/>
<feature type="region of interest" description="Disordered" evidence="5">
    <location>
        <begin position="1"/>
        <end position="20"/>
    </location>
</feature>
<name>A0A0J7K5Z2_LASNI</name>
<evidence type="ECO:0000256" key="5">
    <source>
        <dbReference type="SAM" id="MobiDB-lite"/>
    </source>
</evidence>
<dbReference type="CDD" id="cd00614">
    <property type="entry name" value="CGS_like"/>
    <property type="match status" value="1"/>
</dbReference>
<dbReference type="GO" id="GO:0016846">
    <property type="term" value="F:carbon-sulfur lyase activity"/>
    <property type="evidence" value="ECO:0007669"/>
    <property type="project" value="TreeGrafter"/>
</dbReference>
<dbReference type="OrthoDB" id="8117887at2759"/>
<dbReference type="GO" id="GO:0019344">
    <property type="term" value="P:cysteine biosynthetic process"/>
    <property type="evidence" value="ECO:0007669"/>
    <property type="project" value="UniProtKB-UniPathway"/>
</dbReference>
<feature type="modified residue" description="N6-(pyridoxal phosphate)lysine" evidence="3">
    <location>
        <position position="239"/>
    </location>
</feature>
<dbReference type="PROSITE" id="PS00868">
    <property type="entry name" value="CYS_MET_METAB_PP"/>
    <property type="match status" value="1"/>
</dbReference>
<dbReference type="Gene3D" id="3.90.1150.10">
    <property type="entry name" value="Aspartate Aminotransferase, domain 1"/>
    <property type="match status" value="1"/>
</dbReference>
<keyword evidence="6" id="KW-0456">Lyase</keyword>
<dbReference type="UniPathway" id="UPA00136">
    <property type="reaction ID" value="UER00202"/>
</dbReference>
<dbReference type="Proteomes" id="UP000036403">
    <property type="component" value="Unassembled WGS sequence"/>
</dbReference>
<dbReference type="InterPro" id="IPR054542">
    <property type="entry name" value="Cys_met_metab_PP"/>
</dbReference>
<keyword evidence="7" id="KW-1185">Reference proteome</keyword>
<evidence type="ECO:0000256" key="2">
    <source>
        <dbReference type="ARBA" id="ARBA00022898"/>
    </source>
</evidence>
<evidence type="ECO:0000256" key="3">
    <source>
        <dbReference type="PIRSR" id="PIRSR001434-2"/>
    </source>
</evidence>
<evidence type="ECO:0000313" key="6">
    <source>
        <dbReference type="EMBL" id="KMQ85792.1"/>
    </source>
</evidence>
<gene>
    <name evidence="6" type="ORF">RF55_15448</name>
</gene>
<dbReference type="PANTHER" id="PTHR11808:SF86">
    <property type="entry name" value="METHIONINE GAMMA-LYASE"/>
    <property type="match status" value="1"/>
</dbReference>
<dbReference type="SUPFAM" id="SSF53383">
    <property type="entry name" value="PLP-dependent transferases"/>
    <property type="match status" value="1"/>
</dbReference>
<dbReference type="InterPro" id="IPR000277">
    <property type="entry name" value="Cys/Met-Metab_PyrdxlP-dep_enz"/>
</dbReference>
<comment type="caution">
    <text evidence="6">The sequence shown here is derived from an EMBL/GenBank/DDBJ whole genome shotgun (WGS) entry which is preliminary data.</text>
</comment>
<keyword evidence="2 3" id="KW-0663">Pyridoxal phosphate</keyword>
<dbReference type="STRING" id="67767.A0A0J7K5Z2"/>
<protein>
    <submittedName>
        <fullName evidence="6">Methionine gamma-lyase</fullName>
    </submittedName>
</protein>
<dbReference type="PIRSF" id="PIRSF001434">
    <property type="entry name" value="CGS"/>
    <property type="match status" value="1"/>
</dbReference>
<organism evidence="6 7">
    <name type="scientific">Lasius niger</name>
    <name type="common">Black garden ant</name>
    <dbReference type="NCBI Taxonomy" id="67767"/>
    <lineage>
        <taxon>Eukaryota</taxon>
        <taxon>Metazoa</taxon>
        <taxon>Ecdysozoa</taxon>
        <taxon>Arthropoda</taxon>
        <taxon>Hexapoda</taxon>
        <taxon>Insecta</taxon>
        <taxon>Pterygota</taxon>
        <taxon>Neoptera</taxon>
        <taxon>Endopterygota</taxon>
        <taxon>Hymenoptera</taxon>
        <taxon>Apocrita</taxon>
        <taxon>Aculeata</taxon>
        <taxon>Formicoidea</taxon>
        <taxon>Formicidae</taxon>
        <taxon>Formicinae</taxon>
        <taxon>Lasius</taxon>
        <taxon>Lasius</taxon>
    </lineage>
</organism>
<comment type="cofactor">
    <cofactor evidence="1 4">
        <name>pyridoxal 5'-phosphate</name>
        <dbReference type="ChEBI" id="CHEBI:597326"/>
    </cofactor>
</comment>
<proteinExistence type="inferred from homology"/>
<dbReference type="GO" id="GO:0019346">
    <property type="term" value="P:transsulfuration"/>
    <property type="evidence" value="ECO:0007669"/>
    <property type="project" value="InterPro"/>
</dbReference>
<dbReference type="InterPro" id="IPR015421">
    <property type="entry name" value="PyrdxlP-dep_Trfase_major"/>
</dbReference>
<evidence type="ECO:0000256" key="1">
    <source>
        <dbReference type="ARBA" id="ARBA00001933"/>
    </source>
</evidence>
<dbReference type="GO" id="GO:0005737">
    <property type="term" value="C:cytoplasm"/>
    <property type="evidence" value="ECO:0007669"/>
    <property type="project" value="TreeGrafter"/>
</dbReference>
<dbReference type="InterPro" id="IPR015422">
    <property type="entry name" value="PyrdxlP-dep_Trfase_small"/>
</dbReference>
<dbReference type="GO" id="GO:0030170">
    <property type="term" value="F:pyridoxal phosphate binding"/>
    <property type="evidence" value="ECO:0007669"/>
    <property type="project" value="InterPro"/>
</dbReference>
<dbReference type="Pfam" id="PF01053">
    <property type="entry name" value="Cys_Met_Meta_PP"/>
    <property type="match status" value="1"/>
</dbReference>
<dbReference type="NCBIfam" id="NF005455">
    <property type="entry name" value="PRK07049.1"/>
    <property type="match status" value="1"/>
</dbReference>
<dbReference type="InterPro" id="IPR015424">
    <property type="entry name" value="PyrdxlP-dep_Trfase"/>
</dbReference>
<dbReference type="Gene3D" id="3.40.640.10">
    <property type="entry name" value="Type I PLP-dependent aspartate aminotransferase-like (Major domain)"/>
    <property type="match status" value="1"/>
</dbReference>
<dbReference type="PANTHER" id="PTHR11808">
    <property type="entry name" value="TRANS-SULFURATION ENZYME FAMILY MEMBER"/>
    <property type="match status" value="1"/>
</dbReference>
<dbReference type="FunFam" id="3.40.640.10:FF:000046">
    <property type="entry name" value="Cystathionine gamma-lyase"/>
    <property type="match status" value="1"/>
</dbReference>
<comment type="similarity">
    <text evidence="4">Belongs to the trans-sulfuration enzymes family.</text>
</comment>